<reference evidence="2" key="1">
    <citation type="journal article" date="2023" name="Mol. Phylogenet. Evol.">
        <title>Genome-scale phylogeny and comparative genomics of the fungal order Sordariales.</title>
        <authorList>
            <person name="Hensen N."/>
            <person name="Bonometti L."/>
            <person name="Westerberg I."/>
            <person name="Brannstrom I.O."/>
            <person name="Guillou S."/>
            <person name="Cros-Aarteil S."/>
            <person name="Calhoun S."/>
            <person name="Haridas S."/>
            <person name="Kuo A."/>
            <person name="Mondo S."/>
            <person name="Pangilinan J."/>
            <person name="Riley R."/>
            <person name="LaButti K."/>
            <person name="Andreopoulos B."/>
            <person name="Lipzen A."/>
            <person name="Chen C."/>
            <person name="Yan M."/>
            <person name="Daum C."/>
            <person name="Ng V."/>
            <person name="Clum A."/>
            <person name="Steindorff A."/>
            <person name="Ohm R.A."/>
            <person name="Martin F."/>
            <person name="Silar P."/>
            <person name="Natvig D.O."/>
            <person name="Lalanne C."/>
            <person name="Gautier V."/>
            <person name="Ament-Velasquez S.L."/>
            <person name="Kruys A."/>
            <person name="Hutchinson M.I."/>
            <person name="Powell A.J."/>
            <person name="Barry K."/>
            <person name="Miller A.N."/>
            <person name="Grigoriev I.V."/>
            <person name="Debuchy R."/>
            <person name="Gladieux P."/>
            <person name="Hiltunen Thoren M."/>
            <person name="Johannesson H."/>
        </authorList>
    </citation>
    <scope>NUCLEOTIDE SEQUENCE</scope>
    <source>
        <strain evidence="2">CBS 757.83</strain>
    </source>
</reference>
<evidence type="ECO:0000313" key="3">
    <source>
        <dbReference type="Proteomes" id="UP001305647"/>
    </source>
</evidence>
<proteinExistence type="predicted"/>
<protein>
    <submittedName>
        <fullName evidence="2">Uncharacterized protein</fullName>
    </submittedName>
</protein>
<dbReference type="Proteomes" id="UP001305647">
    <property type="component" value="Unassembled WGS sequence"/>
</dbReference>
<comment type="caution">
    <text evidence="2">The sequence shown here is derived from an EMBL/GenBank/DDBJ whole genome shotgun (WGS) entry which is preliminary data.</text>
</comment>
<dbReference type="EMBL" id="MU863658">
    <property type="protein sequence ID" value="KAK4098501.1"/>
    <property type="molecule type" value="Genomic_DNA"/>
</dbReference>
<keyword evidence="3" id="KW-1185">Reference proteome</keyword>
<evidence type="ECO:0000256" key="1">
    <source>
        <dbReference type="SAM" id="Phobius"/>
    </source>
</evidence>
<keyword evidence="1" id="KW-1133">Transmembrane helix</keyword>
<accession>A0AAN6SZ99</accession>
<feature type="transmembrane region" description="Helical" evidence="1">
    <location>
        <begin position="26"/>
        <end position="47"/>
    </location>
</feature>
<keyword evidence="1" id="KW-0812">Transmembrane</keyword>
<evidence type="ECO:0000313" key="2">
    <source>
        <dbReference type="EMBL" id="KAK4098501.1"/>
    </source>
</evidence>
<gene>
    <name evidence="2" type="ORF">N658DRAFT_220257</name>
</gene>
<sequence>MLYGKALSLTVNWCTLFMTVDSDSNALQTLTVVPWLVFISIAIPFVYRPPNTPLLT</sequence>
<name>A0AAN6SZ99_9PEZI</name>
<organism evidence="2 3">
    <name type="scientific">Parathielavia hyrcaniae</name>
    <dbReference type="NCBI Taxonomy" id="113614"/>
    <lineage>
        <taxon>Eukaryota</taxon>
        <taxon>Fungi</taxon>
        <taxon>Dikarya</taxon>
        <taxon>Ascomycota</taxon>
        <taxon>Pezizomycotina</taxon>
        <taxon>Sordariomycetes</taxon>
        <taxon>Sordariomycetidae</taxon>
        <taxon>Sordariales</taxon>
        <taxon>Chaetomiaceae</taxon>
        <taxon>Parathielavia</taxon>
    </lineage>
</organism>
<keyword evidence="1" id="KW-0472">Membrane</keyword>
<reference evidence="2" key="2">
    <citation type="submission" date="2023-05" db="EMBL/GenBank/DDBJ databases">
        <authorList>
            <consortium name="Lawrence Berkeley National Laboratory"/>
            <person name="Steindorff A."/>
            <person name="Hensen N."/>
            <person name="Bonometti L."/>
            <person name="Westerberg I."/>
            <person name="Brannstrom I.O."/>
            <person name="Guillou S."/>
            <person name="Cros-Aarteil S."/>
            <person name="Calhoun S."/>
            <person name="Haridas S."/>
            <person name="Kuo A."/>
            <person name="Mondo S."/>
            <person name="Pangilinan J."/>
            <person name="Riley R."/>
            <person name="Labutti K."/>
            <person name="Andreopoulos B."/>
            <person name="Lipzen A."/>
            <person name="Chen C."/>
            <person name="Yanf M."/>
            <person name="Daum C."/>
            <person name="Ng V."/>
            <person name="Clum A."/>
            <person name="Ohm R."/>
            <person name="Martin F."/>
            <person name="Silar P."/>
            <person name="Natvig D."/>
            <person name="Lalanne C."/>
            <person name="Gautier V."/>
            <person name="Ament-Velasquez S.L."/>
            <person name="Kruys A."/>
            <person name="Hutchinson M.I."/>
            <person name="Powell A.J."/>
            <person name="Barry K."/>
            <person name="Miller A.N."/>
            <person name="Grigoriev I.V."/>
            <person name="Debuchy R."/>
            <person name="Gladieux P."/>
            <person name="Thoren M.H."/>
            <person name="Johannesson H."/>
        </authorList>
    </citation>
    <scope>NUCLEOTIDE SEQUENCE</scope>
    <source>
        <strain evidence="2">CBS 757.83</strain>
    </source>
</reference>
<dbReference type="AlphaFoldDB" id="A0AAN6SZ99"/>